<accession>A0A1B0C3S4</accession>
<dbReference type="EnsemblMetazoa" id="GPPI048334-RA">
    <property type="protein sequence ID" value="GPPI048334-PA"/>
    <property type="gene ID" value="GPPI048334"/>
</dbReference>
<name>A0A1B0C3S4_9MUSC</name>
<evidence type="ECO:0000313" key="1">
    <source>
        <dbReference type="EnsemblMetazoa" id="GPPI048334-PA"/>
    </source>
</evidence>
<reference evidence="2" key="1">
    <citation type="submission" date="2015-01" db="EMBL/GenBank/DDBJ databases">
        <authorList>
            <person name="Aksoy S."/>
            <person name="Warren W."/>
            <person name="Wilson R.K."/>
        </authorList>
    </citation>
    <scope>NUCLEOTIDE SEQUENCE [LARGE SCALE GENOMIC DNA]</scope>
    <source>
        <strain evidence="2">IAEA</strain>
    </source>
</reference>
<organism evidence="1 2">
    <name type="scientific">Glossina palpalis gambiensis</name>
    <dbReference type="NCBI Taxonomy" id="67801"/>
    <lineage>
        <taxon>Eukaryota</taxon>
        <taxon>Metazoa</taxon>
        <taxon>Ecdysozoa</taxon>
        <taxon>Arthropoda</taxon>
        <taxon>Hexapoda</taxon>
        <taxon>Insecta</taxon>
        <taxon>Pterygota</taxon>
        <taxon>Neoptera</taxon>
        <taxon>Endopterygota</taxon>
        <taxon>Diptera</taxon>
        <taxon>Brachycera</taxon>
        <taxon>Muscomorpha</taxon>
        <taxon>Hippoboscoidea</taxon>
        <taxon>Glossinidae</taxon>
        <taxon>Glossina</taxon>
    </lineage>
</organism>
<protein>
    <submittedName>
        <fullName evidence="1">Uncharacterized protein</fullName>
    </submittedName>
</protein>
<dbReference type="AlphaFoldDB" id="A0A1B0C3S4"/>
<dbReference type="EMBL" id="JXJN01025094">
    <property type="status" value="NOT_ANNOTATED_CDS"/>
    <property type="molecule type" value="Genomic_DNA"/>
</dbReference>
<dbReference type="VEuPathDB" id="VectorBase:GPPI048334"/>
<proteinExistence type="predicted"/>
<evidence type="ECO:0000313" key="2">
    <source>
        <dbReference type="Proteomes" id="UP000092460"/>
    </source>
</evidence>
<sequence length="160" mass="18288">MKKPFSKYFTLGISTNNAVLIRNSIILKLQQKQETFLPPIMALNTQTALKTITSFNGSFNDLEPFRKVVILLAKNLNDDGKTQLLEFIAHTKLSQNVKMAIRSVQIPATLQYLYHKLRSNFKTSQTIRSIQNTLTNIYQKDKIQNYDGKIVTLIGQLNNL</sequence>
<keyword evidence="2" id="KW-1185">Reference proteome</keyword>
<reference evidence="1" key="2">
    <citation type="submission" date="2020-05" db="UniProtKB">
        <authorList>
            <consortium name="EnsemblMetazoa"/>
        </authorList>
    </citation>
    <scope>IDENTIFICATION</scope>
    <source>
        <strain evidence="1">IAEA</strain>
    </source>
</reference>
<dbReference type="EMBL" id="JXJN01025095">
    <property type="status" value="NOT_ANNOTATED_CDS"/>
    <property type="molecule type" value="Genomic_DNA"/>
</dbReference>
<dbReference type="Proteomes" id="UP000092460">
    <property type="component" value="Unassembled WGS sequence"/>
</dbReference>